<dbReference type="RefSeq" id="WP_163455439.1">
    <property type="nucleotide sequence ID" value="NZ_JAAGOH010000001.1"/>
</dbReference>
<dbReference type="InterPro" id="IPR039420">
    <property type="entry name" value="WalR-like"/>
</dbReference>
<keyword evidence="1 6" id="KW-0597">Phosphoprotein</keyword>
<dbReference type="PANTHER" id="PTHR48111">
    <property type="entry name" value="REGULATOR OF RPOS"/>
    <property type="match status" value="1"/>
</dbReference>
<evidence type="ECO:0000256" key="2">
    <source>
        <dbReference type="ARBA" id="ARBA00023012"/>
    </source>
</evidence>
<keyword evidence="11" id="KW-1185">Reference proteome</keyword>
<comment type="caution">
    <text evidence="10">The sequence shown here is derived from an EMBL/GenBank/DDBJ whole genome shotgun (WGS) entry which is preliminary data.</text>
</comment>
<evidence type="ECO:0000256" key="5">
    <source>
        <dbReference type="ARBA" id="ARBA00023163"/>
    </source>
</evidence>
<dbReference type="InterPro" id="IPR036388">
    <property type="entry name" value="WH-like_DNA-bd_sf"/>
</dbReference>
<dbReference type="Gene3D" id="1.10.10.10">
    <property type="entry name" value="Winged helix-like DNA-binding domain superfamily/Winged helix DNA-binding domain"/>
    <property type="match status" value="1"/>
</dbReference>
<evidence type="ECO:0000259" key="9">
    <source>
        <dbReference type="PROSITE" id="PS51755"/>
    </source>
</evidence>
<dbReference type="InterPro" id="IPR001867">
    <property type="entry name" value="OmpR/PhoB-type_DNA-bd"/>
</dbReference>
<protein>
    <submittedName>
        <fullName evidence="10">Response regulator transcription factor</fullName>
    </submittedName>
</protein>
<dbReference type="InterPro" id="IPR001789">
    <property type="entry name" value="Sig_transdc_resp-reg_receiver"/>
</dbReference>
<evidence type="ECO:0000313" key="10">
    <source>
        <dbReference type="EMBL" id="NDY89570.1"/>
    </source>
</evidence>
<dbReference type="PROSITE" id="PS50110">
    <property type="entry name" value="RESPONSE_REGULATORY"/>
    <property type="match status" value="1"/>
</dbReference>
<accession>A0A7C9PEN2</accession>
<dbReference type="GO" id="GO:0006355">
    <property type="term" value="P:regulation of DNA-templated transcription"/>
    <property type="evidence" value="ECO:0007669"/>
    <property type="project" value="InterPro"/>
</dbReference>
<dbReference type="CDD" id="cd00383">
    <property type="entry name" value="trans_reg_C"/>
    <property type="match status" value="1"/>
</dbReference>
<dbReference type="Gene3D" id="3.40.50.2300">
    <property type="match status" value="1"/>
</dbReference>
<dbReference type="InterPro" id="IPR011006">
    <property type="entry name" value="CheY-like_superfamily"/>
</dbReference>
<dbReference type="Pfam" id="PF00486">
    <property type="entry name" value="Trans_reg_C"/>
    <property type="match status" value="1"/>
</dbReference>
<dbReference type="SUPFAM" id="SSF52172">
    <property type="entry name" value="CheY-like"/>
    <property type="match status" value="1"/>
</dbReference>
<dbReference type="EMBL" id="JAAGOH010000001">
    <property type="protein sequence ID" value="NDY89570.1"/>
    <property type="molecule type" value="Genomic_DNA"/>
</dbReference>
<evidence type="ECO:0000259" key="8">
    <source>
        <dbReference type="PROSITE" id="PS50110"/>
    </source>
</evidence>
<dbReference type="PROSITE" id="PS51755">
    <property type="entry name" value="OMPR_PHOB"/>
    <property type="match status" value="1"/>
</dbReference>
<evidence type="ECO:0000313" key="11">
    <source>
        <dbReference type="Proteomes" id="UP000484255"/>
    </source>
</evidence>
<name>A0A7C9PEN2_9BURK</name>
<dbReference type="PANTHER" id="PTHR48111:SF1">
    <property type="entry name" value="TWO-COMPONENT RESPONSE REGULATOR ORR33"/>
    <property type="match status" value="1"/>
</dbReference>
<evidence type="ECO:0000256" key="4">
    <source>
        <dbReference type="ARBA" id="ARBA00023125"/>
    </source>
</evidence>
<evidence type="ECO:0000256" key="1">
    <source>
        <dbReference type="ARBA" id="ARBA00022553"/>
    </source>
</evidence>
<feature type="modified residue" description="4-aspartylphosphate" evidence="6">
    <location>
        <position position="54"/>
    </location>
</feature>
<evidence type="ECO:0000256" key="7">
    <source>
        <dbReference type="PROSITE-ProRule" id="PRU01091"/>
    </source>
</evidence>
<reference evidence="10 11" key="1">
    <citation type="submission" date="2020-02" db="EMBL/GenBank/DDBJ databases">
        <title>Ideonella bacterium strain TBM-1.</title>
        <authorList>
            <person name="Chen W.-M."/>
        </authorList>
    </citation>
    <scope>NUCLEOTIDE SEQUENCE [LARGE SCALE GENOMIC DNA]</scope>
    <source>
        <strain evidence="10 11">TBM-1</strain>
    </source>
</reference>
<sequence>MSTVKVVLVEDNPDLSDELCFHLERQGFEVAAFSQGVALSRWLERHTPDVALLDIGLPGEDGLSIARRLRQAYPGLGIAMLTARGGVEDRIAGFQGGADIYLVKPVDFRELAAVVHSLWRRARQPEPPARPDTWQLDLQTSTLYPPQGERILLTPTEFQLMKSLMAAAPEPVRRGELAAAIGHPEFDYDFRRLETLMSRLRRKIEQTLPDLPCPLRSARNVGYAFAAPLRDWQA</sequence>
<dbReference type="AlphaFoldDB" id="A0A7C9PEN2"/>
<feature type="domain" description="Response regulatory" evidence="8">
    <location>
        <begin position="5"/>
        <end position="119"/>
    </location>
</feature>
<dbReference type="GO" id="GO:0000156">
    <property type="term" value="F:phosphorelay response regulator activity"/>
    <property type="evidence" value="ECO:0007669"/>
    <property type="project" value="TreeGrafter"/>
</dbReference>
<keyword evidence="4 7" id="KW-0238">DNA-binding</keyword>
<organism evidence="10 11">
    <name type="scientific">Ideonella livida</name>
    <dbReference type="NCBI Taxonomy" id="2707176"/>
    <lineage>
        <taxon>Bacteria</taxon>
        <taxon>Pseudomonadati</taxon>
        <taxon>Pseudomonadota</taxon>
        <taxon>Betaproteobacteria</taxon>
        <taxon>Burkholderiales</taxon>
        <taxon>Sphaerotilaceae</taxon>
        <taxon>Ideonella</taxon>
    </lineage>
</organism>
<proteinExistence type="predicted"/>
<evidence type="ECO:0000256" key="6">
    <source>
        <dbReference type="PROSITE-ProRule" id="PRU00169"/>
    </source>
</evidence>
<keyword evidence="3" id="KW-0805">Transcription regulation</keyword>
<keyword evidence="5" id="KW-0804">Transcription</keyword>
<feature type="domain" description="OmpR/PhoB-type" evidence="9">
    <location>
        <begin position="125"/>
        <end position="227"/>
    </location>
</feature>
<dbReference type="GO" id="GO:0032993">
    <property type="term" value="C:protein-DNA complex"/>
    <property type="evidence" value="ECO:0007669"/>
    <property type="project" value="TreeGrafter"/>
</dbReference>
<dbReference type="InterPro" id="IPR016032">
    <property type="entry name" value="Sig_transdc_resp-reg_C-effctor"/>
</dbReference>
<feature type="DNA-binding region" description="OmpR/PhoB-type" evidence="7">
    <location>
        <begin position="125"/>
        <end position="227"/>
    </location>
</feature>
<evidence type="ECO:0000256" key="3">
    <source>
        <dbReference type="ARBA" id="ARBA00023015"/>
    </source>
</evidence>
<dbReference type="SMART" id="SM00862">
    <property type="entry name" value="Trans_reg_C"/>
    <property type="match status" value="1"/>
</dbReference>
<dbReference type="GO" id="GO:0005829">
    <property type="term" value="C:cytosol"/>
    <property type="evidence" value="ECO:0007669"/>
    <property type="project" value="TreeGrafter"/>
</dbReference>
<dbReference type="SUPFAM" id="SSF46894">
    <property type="entry name" value="C-terminal effector domain of the bipartite response regulators"/>
    <property type="match status" value="1"/>
</dbReference>
<dbReference type="Pfam" id="PF00072">
    <property type="entry name" value="Response_reg"/>
    <property type="match status" value="1"/>
</dbReference>
<gene>
    <name evidence="10" type="ORF">G3A44_00010</name>
</gene>
<dbReference type="SMART" id="SM00448">
    <property type="entry name" value="REC"/>
    <property type="match status" value="1"/>
</dbReference>
<dbReference type="GO" id="GO:0000976">
    <property type="term" value="F:transcription cis-regulatory region binding"/>
    <property type="evidence" value="ECO:0007669"/>
    <property type="project" value="TreeGrafter"/>
</dbReference>
<keyword evidence="2" id="KW-0902">Two-component regulatory system</keyword>
<dbReference type="Proteomes" id="UP000484255">
    <property type="component" value="Unassembled WGS sequence"/>
</dbReference>